<dbReference type="Proteomes" id="UP001516588">
    <property type="component" value="Unassembled WGS sequence"/>
</dbReference>
<evidence type="ECO:0000313" key="2">
    <source>
        <dbReference type="EMBL" id="MBE5035089.1"/>
    </source>
</evidence>
<proteinExistence type="predicted"/>
<evidence type="ECO:0000256" key="1">
    <source>
        <dbReference type="SAM" id="Phobius"/>
    </source>
</evidence>
<organism evidence="2 3">
    <name type="scientific">Gallibacter intestinalis</name>
    <dbReference type="NCBI Taxonomy" id="2779356"/>
    <lineage>
        <taxon>Bacteria</taxon>
        <taxon>Bacillati</taxon>
        <taxon>Bacillota</taxon>
        <taxon>Clostridia</taxon>
        <taxon>Eubacteriales</taxon>
        <taxon>Eubacteriaceae</taxon>
        <taxon>Gallibacter</taxon>
    </lineage>
</organism>
<keyword evidence="1" id="KW-0812">Transmembrane</keyword>
<protein>
    <submittedName>
        <fullName evidence="2">Uncharacterized protein</fullName>
    </submittedName>
</protein>
<keyword evidence="1" id="KW-1133">Transmembrane helix</keyword>
<comment type="caution">
    <text evidence="2">The sequence shown here is derived from an EMBL/GenBank/DDBJ whole genome shotgun (WGS) entry which is preliminary data.</text>
</comment>
<keyword evidence="1" id="KW-0472">Membrane</keyword>
<keyword evidence="3" id="KW-1185">Reference proteome</keyword>
<accession>A0ABR9QW32</accession>
<reference evidence="2 3" key="1">
    <citation type="submission" date="2020-10" db="EMBL/GenBank/DDBJ databases">
        <title>ChiBAC.</title>
        <authorList>
            <person name="Zenner C."/>
            <person name="Hitch T.C.A."/>
            <person name="Clavel T."/>
        </authorList>
    </citation>
    <scope>NUCLEOTIDE SEQUENCE [LARGE SCALE GENOMIC DNA]</scope>
    <source>
        <strain evidence="2 3">DSM 108706</strain>
    </source>
</reference>
<sequence length="108" mass="11650">MTTKLIAVAILFMTLMFFQIFSVKGGHDLSFGTYTVVYAAEEVQQVEEDKVTKDQVDVENVDPSASEKLQKNLSIPTDTLLVFGGIIVVLGICVAIAAVAGNAARKKK</sequence>
<name>A0ABR9QW32_9FIRM</name>
<feature type="transmembrane region" description="Helical" evidence="1">
    <location>
        <begin position="80"/>
        <end position="104"/>
    </location>
</feature>
<gene>
    <name evidence="2" type="ORF">INF20_02200</name>
</gene>
<dbReference type="EMBL" id="JADCKA010000002">
    <property type="protein sequence ID" value="MBE5035089.1"/>
    <property type="molecule type" value="Genomic_DNA"/>
</dbReference>
<evidence type="ECO:0000313" key="3">
    <source>
        <dbReference type="Proteomes" id="UP001516588"/>
    </source>
</evidence>